<dbReference type="Gene3D" id="3.30.2350.10">
    <property type="entry name" value="Pseudouridine synthase"/>
    <property type="match status" value="1"/>
</dbReference>
<proteinExistence type="inferred from homology"/>
<comment type="similarity">
    <text evidence="1">Belongs to the pseudouridine synthase RluA family.</text>
</comment>
<dbReference type="InterPro" id="IPR006508">
    <property type="entry name" value="PsdUridine_synth_RluA-like"/>
</dbReference>
<feature type="domain" description="Pseudouridine synthase RsuA/RluA-like" evidence="2">
    <location>
        <begin position="11"/>
        <end position="154"/>
    </location>
</feature>
<dbReference type="Pfam" id="PF00849">
    <property type="entry name" value="PseudoU_synth_2"/>
    <property type="match status" value="1"/>
</dbReference>
<reference evidence="4" key="1">
    <citation type="journal article" date="2019" name="Int. J. Syst. Evol. Microbiol.">
        <title>The Global Catalogue of Microorganisms (GCM) 10K type strain sequencing project: providing services to taxonomists for standard genome sequencing and annotation.</title>
        <authorList>
            <consortium name="The Broad Institute Genomics Platform"/>
            <consortium name="The Broad Institute Genome Sequencing Center for Infectious Disease"/>
            <person name="Wu L."/>
            <person name="Ma J."/>
        </authorList>
    </citation>
    <scope>NUCLEOTIDE SEQUENCE [LARGE SCALE GENOMIC DNA]</scope>
    <source>
        <strain evidence="4">LMG 29894</strain>
    </source>
</reference>
<dbReference type="SUPFAM" id="SSF55120">
    <property type="entry name" value="Pseudouridine synthase"/>
    <property type="match status" value="1"/>
</dbReference>
<dbReference type="CDD" id="cd02869">
    <property type="entry name" value="PseudoU_synth_RluA_like"/>
    <property type="match status" value="1"/>
</dbReference>
<evidence type="ECO:0000313" key="3">
    <source>
        <dbReference type="EMBL" id="MFC4160945.1"/>
    </source>
</evidence>
<protein>
    <submittedName>
        <fullName evidence="3">TIGR01621 family pseudouridine synthase</fullName>
    </submittedName>
</protein>
<accession>A0ABV8MVU9</accession>
<dbReference type="EMBL" id="JBHSBU010000001">
    <property type="protein sequence ID" value="MFC4160945.1"/>
    <property type="molecule type" value="Genomic_DNA"/>
</dbReference>
<dbReference type="InterPro" id="IPR020103">
    <property type="entry name" value="PsdUridine_synth_cat_dom_sf"/>
</dbReference>
<keyword evidence="4" id="KW-1185">Reference proteome</keyword>
<sequence length="216" mass="24191">MGVELLYRHADFLVVEKPPGFSVHRDQDGTSALDLARSASGLDGLHPVHRLDRLTSGLWLLARHPSAAAELGRLFAERRIHKTYLALSDHKPLKKQGLISGDMEKGRNGCWRLSRERSDPAITRFRSQTVRPGLRLFLLEPHTGRTHQLRVALKSLGAPIIGDERYGGSPADRGYLHAWRLEFDWQGEAIRLECPPHHGQLWTDIGPALDALIQGT</sequence>
<evidence type="ECO:0000313" key="4">
    <source>
        <dbReference type="Proteomes" id="UP001595791"/>
    </source>
</evidence>
<dbReference type="RefSeq" id="WP_378166322.1">
    <property type="nucleotide sequence ID" value="NZ_JBHSBU010000001.1"/>
</dbReference>
<comment type="caution">
    <text evidence="3">The sequence shown here is derived from an EMBL/GenBank/DDBJ whole genome shotgun (WGS) entry which is preliminary data.</text>
</comment>
<name>A0ABV8MVU9_9NEIS</name>
<dbReference type="NCBIfam" id="TIGR01621">
    <property type="entry name" value="RluA-like"/>
    <property type="match status" value="1"/>
</dbReference>
<dbReference type="InterPro" id="IPR050188">
    <property type="entry name" value="RluA_PseudoU_synthase"/>
</dbReference>
<organism evidence="3 4">
    <name type="scientific">Chitinimonas lacunae</name>
    <dbReference type="NCBI Taxonomy" id="1963018"/>
    <lineage>
        <taxon>Bacteria</taxon>
        <taxon>Pseudomonadati</taxon>
        <taxon>Pseudomonadota</taxon>
        <taxon>Betaproteobacteria</taxon>
        <taxon>Neisseriales</taxon>
        <taxon>Chitinibacteraceae</taxon>
        <taxon>Chitinimonas</taxon>
    </lineage>
</organism>
<dbReference type="Proteomes" id="UP001595791">
    <property type="component" value="Unassembled WGS sequence"/>
</dbReference>
<dbReference type="PANTHER" id="PTHR21600:SF87">
    <property type="entry name" value="RNA PSEUDOURIDYLATE SYNTHASE DOMAIN-CONTAINING PROTEIN 1"/>
    <property type="match status" value="1"/>
</dbReference>
<gene>
    <name evidence="3" type="ORF">ACFOW7_16520</name>
</gene>
<dbReference type="InterPro" id="IPR006145">
    <property type="entry name" value="PsdUridine_synth_RsuA/RluA"/>
</dbReference>
<evidence type="ECO:0000256" key="1">
    <source>
        <dbReference type="ARBA" id="ARBA00010876"/>
    </source>
</evidence>
<evidence type="ECO:0000259" key="2">
    <source>
        <dbReference type="Pfam" id="PF00849"/>
    </source>
</evidence>
<dbReference type="PANTHER" id="PTHR21600">
    <property type="entry name" value="MITOCHONDRIAL RNA PSEUDOURIDINE SYNTHASE"/>
    <property type="match status" value="1"/>
</dbReference>